<dbReference type="InterPro" id="IPR050272">
    <property type="entry name" value="Isochorismatase-like_hydrls"/>
</dbReference>
<evidence type="ECO:0000313" key="4">
    <source>
        <dbReference type="EMBL" id="KAF3043989.1"/>
    </source>
</evidence>
<organism evidence="4 5">
    <name type="scientific">Didymella heteroderae</name>
    <dbReference type="NCBI Taxonomy" id="1769908"/>
    <lineage>
        <taxon>Eukaryota</taxon>
        <taxon>Fungi</taxon>
        <taxon>Dikarya</taxon>
        <taxon>Ascomycota</taxon>
        <taxon>Pezizomycotina</taxon>
        <taxon>Dothideomycetes</taxon>
        <taxon>Pleosporomycetidae</taxon>
        <taxon>Pleosporales</taxon>
        <taxon>Pleosporineae</taxon>
        <taxon>Didymellaceae</taxon>
        <taxon>Didymella</taxon>
    </lineage>
</organism>
<keyword evidence="2" id="KW-0378">Hydrolase</keyword>
<dbReference type="AlphaFoldDB" id="A0A9P4WVE1"/>
<comment type="caution">
    <text evidence="4">The sequence shown here is derived from an EMBL/GenBank/DDBJ whole genome shotgun (WGS) entry which is preliminary data.</text>
</comment>
<dbReference type="Gene3D" id="3.40.50.850">
    <property type="entry name" value="Isochorismatase-like"/>
    <property type="match status" value="1"/>
</dbReference>
<dbReference type="InterPro" id="IPR000868">
    <property type="entry name" value="Isochorismatase-like_dom"/>
</dbReference>
<dbReference type="PANTHER" id="PTHR43540">
    <property type="entry name" value="PEROXYUREIDOACRYLATE/UREIDOACRYLATE AMIDOHYDROLASE-RELATED"/>
    <property type="match status" value="1"/>
</dbReference>
<sequence length="191" mass="20422">MVQSFRQLLGVPPSTASPSDSALLIIDAQNEYASGSLKVTNAEASGKVIASLLEKYRAAQGKIVHILHKTPEGAPIFTPNTTLAEEFDALKAKDGEELIWKGHPGSFAETNLDEVLKGWGIKKVVLTGYMAHVCVSTTARQAAQRGYDVLVVEDGIGDRDIPGVKGEEVTKVTLAELGDCFATVVKSEEIK</sequence>
<reference evidence="4" key="1">
    <citation type="submission" date="2019-04" db="EMBL/GenBank/DDBJ databases">
        <title>Sequencing of skin fungus with MAO and IRED activity.</title>
        <authorList>
            <person name="Marsaioli A.J."/>
            <person name="Bonatto J.M.C."/>
            <person name="Reis Junior O."/>
        </authorList>
    </citation>
    <scope>NUCLEOTIDE SEQUENCE</scope>
    <source>
        <strain evidence="4">28M1</strain>
    </source>
</reference>
<accession>A0A9P4WVE1</accession>
<evidence type="ECO:0000256" key="2">
    <source>
        <dbReference type="ARBA" id="ARBA00022801"/>
    </source>
</evidence>
<dbReference type="SUPFAM" id="SSF52499">
    <property type="entry name" value="Isochorismatase-like hydrolases"/>
    <property type="match status" value="1"/>
</dbReference>
<dbReference type="GO" id="GO:0016787">
    <property type="term" value="F:hydrolase activity"/>
    <property type="evidence" value="ECO:0007669"/>
    <property type="project" value="UniProtKB-KW"/>
</dbReference>
<evidence type="ECO:0000313" key="5">
    <source>
        <dbReference type="Proteomes" id="UP000758155"/>
    </source>
</evidence>
<evidence type="ECO:0000256" key="1">
    <source>
        <dbReference type="ARBA" id="ARBA00006336"/>
    </source>
</evidence>
<dbReference type="EMBL" id="SWKV01000010">
    <property type="protein sequence ID" value="KAF3043989.1"/>
    <property type="molecule type" value="Genomic_DNA"/>
</dbReference>
<evidence type="ECO:0000259" key="3">
    <source>
        <dbReference type="Pfam" id="PF00857"/>
    </source>
</evidence>
<keyword evidence="5" id="KW-1185">Reference proteome</keyword>
<dbReference type="InterPro" id="IPR036380">
    <property type="entry name" value="Isochorismatase-like_sf"/>
</dbReference>
<dbReference type="OrthoDB" id="245563at2759"/>
<dbReference type="Proteomes" id="UP000758155">
    <property type="component" value="Unassembled WGS sequence"/>
</dbReference>
<gene>
    <name evidence="4" type="ORF">E8E12_004757</name>
</gene>
<dbReference type="Pfam" id="PF00857">
    <property type="entry name" value="Isochorismatase"/>
    <property type="match status" value="1"/>
</dbReference>
<protein>
    <recommendedName>
        <fullName evidence="3">Isochorismatase-like domain-containing protein</fullName>
    </recommendedName>
</protein>
<feature type="domain" description="Isochorismatase-like" evidence="3">
    <location>
        <begin position="21"/>
        <end position="188"/>
    </location>
</feature>
<dbReference type="PANTHER" id="PTHR43540:SF15">
    <property type="entry name" value="BLR5631 PROTEIN"/>
    <property type="match status" value="1"/>
</dbReference>
<dbReference type="CDD" id="cd00431">
    <property type="entry name" value="cysteine_hydrolases"/>
    <property type="match status" value="1"/>
</dbReference>
<name>A0A9P4WVE1_9PLEO</name>
<proteinExistence type="inferred from homology"/>
<comment type="similarity">
    <text evidence="1">Belongs to the isochorismatase family.</text>
</comment>